<dbReference type="GO" id="GO:0008658">
    <property type="term" value="F:penicillin binding"/>
    <property type="evidence" value="ECO:0007669"/>
    <property type="project" value="InterPro"/>
</dbReference>
<dbReference type="SUPFAM" id="SSF56519">
    <property type="entry name" value="Penicillin binding protein dimerisation domain"/>
    <property type="match status" value="1"/>
</dbReference>
<evidence type="ECO:0000259" key="6">
    <source>
        <dbReference type="Pfam" id="PF03717"/>
    </source>
</evidence>
<dbReference type="InterPro" id="IPR001460">
    <property type="entry name" value="PCN-bd_Tpept"/>
</dbReference>
<feature type="transmembrane region" description="Helical" evidence="4">
    <location>
        <begin position="7"/>
        <end position="29"/>
    </location>
</feature>
<dbReference type="AlphaFoldDB" id="A0A3A4QXG0"/>
<keyword evidence="4" id="KW-0812">Transmembrane</keyword>
<evidence type="ECO:0000256" key="2">
    <source>
        <dbReference type="ARBA" id="ARBA00022645"/>
    </source>
</evidence>
<dbReference type="Proteomes" id="UP000266426">
    <property type="component" value="Unassembled WGS sequence"/>
</dbReference>
<sequence>MRFRGNVRIVILLFCCVIVFCSLLGRLYFLQQYKTLDFMQLARFQHLSKVQEHPHRGKILDRNGKPLAVNLIVDSVFADPRKVTDPHLCAYHLSEILGVDEKKLYERLTRKKSFVWVKRHVLKETTEQIAALKLDGIFFKEEITRYYPKESIASHILGFVGIDGKGLEGIEAALNSELQGEMGWKIVTKDAKRREVAHYMPTYKPAKNGNNVELTIDEVIQYIAESELQKGFEKHQPEWAGVIVMRPYTGEILAMATRPTYNPNYFGDNPTENRRNRIISDIFEPGSTFKIISCSAALNEGAVRFDDVFDCENGAFRVFRHTLHDSHPYGLLTVPEIIAVSSNIGTAKIAMNLGQDKLYEYLKRYEFGDSPDLVLHGEEGGILRPLKSWSGLSIVCIPMGQEISVSALQMVKAVSTIANDGTLMKPYVLKKITSPEGEVLYEGKPQAVREVISPKTAKQMNEALKLVVARGTGLNAALEEYAVAGKTGTAQKVVNGRYSHSKFVGSFIGYVPADNPEITIMVVLDAPKGQYYGGTVAAPIFKEVARKVLQYLEIPPEQNNQTVSTNQQGNGRI</sequence>
<keyword evidence="2" id="KW-0121">Carboxypeptidase</keyword>
<gene>
    <name evidence="7" type="ORF">C4541_07855</name>
</gene>
<proteinExistence type="predicted"/>
<dbReference type="Gene3D" id="3.90.1310.10">
    <property type="entry name" value="Penicillin-binding protein 2a (Domain 2)"/>
    <property type="match status" value="1"/>
</dbReference>
<dbReference type="InterPro" id="IPR050515">
    <property type="entry name" value="Beta-lactam/transpept"/>
</dbReference>
<feature type="domain" description="Penicillin-binding protein dimerisation" evidence="6">
    <location>
        <begin position="53"/>
        <end position="196"/>
    </location>
</feature>
<evidence type="ECO:0000256" key="3">
    <source>
        <dbReference type="ARBA" id="ARBA00023136"/>
    </source>
</evidence>
<accession>A0A3A4QXG0</accession>
<keyword evidence="2" id="KW-0645">Protease</keyword>
<dbReference type="GO" id="GO:0004180">
    <property type="term" value="F:carboxypeptidase activity"/>
    <property type="evidence" value="ECO:0007669"/>
    <property type="project" value="UniProtKB-KW"/>
</dbReference>
<dbReference type="SUPFAM" id="SSF56601">
    <property type="entry name" value="beta-lactamase/transpeptidase-like"/>
    <property type="match status" value="1"/>
</dbReference>
<dbReference type="Pfam" id="PF03717">
    <property type="entry name" value="PBP_dimer"/>
    <property type="match status" value="1"/>
</dbReference>
<name>A0A3A4QXG0_9BACT</name>
<dbReference type="InterPro" id="IPR036138">
    <property type="entry name" value="PBP_dimer_sf"/>
</dbReference>
<dbReference type="GO" id="GO:0005886">
    <property type="term" value="C:plasma membrane"/>
    <property type="evidence" value="ECO:0007669"/>
    <property type="project" value="TreeGrafter"/>
</dbReference>
<reference evidence="7 8" key="1">
    <citation type="journal article" date="2017" name="ISME J.">
        <title>Energy and carbon metabolisms in a deep terrestrial subsurface fluid microbial community.</title>
        <authorList>
            <person name="Momper L."/>
            <person name="Jungbluth S.P."/>
            <person name="Lee M.D."/>
            <person name="Amend J.P."/>
        </authorList>
    </citation>
    <scope>NUCLEOTIDE SEQUENCE [LARGE SCALE GENOMIC DNA]</scope>
    <source>
        <strain evidence="7">SURF_26</strain>
    </source>
</reference>
<dbReference type="Gene3D" id="3.40.710.10">
    <property type="entry name" value="DD-peptidase/beta-lactamase superfamily"/>
    <property type="match status" value="1"/>
</dbReference>
<evidence type="ECO:0000256" key="4">
    <source>
        <dbReference type="SAM" id="Phobius"/>
    </source>
</evidence>
<comment type="caution">
    <text evidence="7">The sequence shown here is derived from an EMBL/GenBank/DDBJ whole genome shotgun (WGS) entry which is preliminary data.</text>
</comment>
<evidence type="ECO:0000259" key="5">
    <source>
        <dbReference type="Pfam" id="PF00905"/>
    </source>
</evidence>
<dbReference type="Gene3D" id="1.10.150.770">
    <property type="match status" value="1"/>
</dbReference>
<evidence type="ECO:0000313" key="7">
    <source>
        <dbReference type="EMBL" id="RJP58464.1"/>
    </source>
</evidence>
<comment type="subcellular location">
    <subcellularLocation>
        <location evidence="1">Membrane</location>
    </subcellularLocation>
</comment>
<dbReference type="EMBL" id="QZJZ01000066">
    <property type="protein sequence ID" value="RJP58464.1"/>
    <property type="molecule type" value="Genomic_DNA"/>
</dbReference>
<dbReference type="PANTHER" id="PTHR30627:SF1">
    <property type="entry name" value="PEPTIDOGLYCAN D,D-TRANSPEPTIDASE FTSI"/>
    <property type="match status" value="1"/>
</dbReference>
<evidence type="ECO:0000256" key="1">
    <source>
        <dbReference type="ARBA" id="ARBA00004370"/>
    </source>
</evidence>
<evidence type="ECO:0000313" key="8">
    <source>
        <dbReference type="Proteomes" id="UP000266426"/>
    </source>
</evidence>
<dbReference type="InterPro" id="IPR005311">
    <property type="entry name" value="PBP_dimer"/>
</dbReference>
<keyword evidence="3 4" id="KW-0472">Membrane</keyword>
<dbReference type="InterPro" id="IPR012338">
    <property type="entry name" value="Beta-lactam/transpept-like"/>
</dbReference>
<keyword evidence="2" id="KW-0378">Hydrolase</keyword>
<dbReference type="Pfam" id="PF00905">
    <property type="entry name" value="Transpeptidase"/>
    <property type="match status" value="1"/>
</dbReference>
<feature type="domain" description="Penicillin-binding protein transpeptidase" evidence="5">
    <location>
        <begin position="241"/>
        <end position="544"/>
    </location>
</feature>
<dbReference type="Gene3D" id="3.30.450.330">
    <property type="match status" value="1"/>
</dbReference>
<protein>
    <submittedName>
        <fullName evidence="7">Penicillin-binding protein</fullName>
    </submittedName>
</protein>
<organism evidence="7 8">
    <name type="scientific">Candidatus Auribacter fodinae</name>
    <dbReference type="NCBI Taxonomy" id="2093366"/>
    <lineage>
        <taxon>Bacteria</taxon>
        <taxon>Pseudomonadati</taxon>
        <taxon>Candidatus Auribacterota</taxon>
        <taxon>Candidatus Auribacteria</taxon>
        <taxon>Candidatus Auribacterales</taxon>
        <taxon>Candidatus Auribacteraceae</taxon>
        <taxon>Candidatus Auribacter</taxon>
    </lineage>
</organism>
<keyword evidence="4" id="KW-1133">Transmembrane helix</keyword>
<dbReference type="PANTHER" id="PTHR30627">
    <property type="entry name" value="PEPTIDOGLYCAN D,D-TRANSPEPTIDASE"/>
    <property type="match status" value="1"/>
</dbReference>
<dbReference type="GO" id="GO:0071555">
    <property type="term" value="P:cell wall organization"/>
    <property type="evidence" value="ECO:0007669"/>
    <property type="project" value="TreeGrafter"/>
</dbReference>